<proteinExistence type="predicted"/>
<comment type="caution">
    <text evidence="2">The sequence shown here is derived from an EMBL/GenBank/DDBJ whole genome shotgun (WGS) entry which is preliminary data.</text>
</comment>
<dbReference type="EMBL" id="JRYR02000001">
    <property type="protein sequence ID" value="OHX64834.1"/>
    <property type="molecule type" value="Genomic_DNA"/>
</dbReference>
<organism evidence="2 3">
    <name type="scientific">Flammeovirga pacifica</name>
    <dbReference type="NCBI Taxonomy" id="915059"/>
    <lineage>
        <taxon>Bacteria</taxon>
        <taxon>Pseudomonadati</taxon>
        <taxon>Bacteroidota</taxon>
        <taxon>Cytophagia</taxon>
        <taxon>Cytophagales</taxon>
        <taxon>Flammeovirgaceae</taxon>
        <taxon>Flammeovirga</taxon>
    </lineage>
</organism>
<dbReference type="AlphaFoldDB" id="A0A1S1YUX6"/>
<accession>A0A1S1YUX6</accession>
<protein>
    <submittedName>
        <fullName evidence="2">Uncharacterized protein</fullName>
    </submittedName>
</protein>
<dbReference type="SUPFAM" id="SSF50242">
    <property type="entry name" value="TIMP-like"/>
    <property type="match status" value="1"/>
</dbReference>
<sequence>MLANITKMKTNFLIILILISLEVLSCDCEPYNIQVQSISAIENTELIFIGEVISQNEEDGVYKLKVLTQYKGPTKEYFSGTDIISYEGDLKGKSYCSWWPYKVGEKYLIYASFSNSQLGTIFIHQCSLTRSITNPHYHFSYDFNIDLEMYKIEMNNITEEMLDEERINIAQRELKQEIEYLEKLKNSLIE</sequence>
<evidence type="ECO:0000313" key="3">
    <source>
        <dbReference type="Proteomes" id="UP000179797"/>
    </source>
</evidence>
<dbReference type="STRING" id="915059.NH26_00005"/>
<feature type="coiled-coil region" evidence="1">
    <location>
        <begin position="147"/>
        <end position="187"/>
    </location>
</feature>
<keyword evidence="1" id="KW-0175">Coiled coil</keyword>
<reference evidence="2 3" key="1">
    <citation type="journal article" date="2012" name="Int. J. Syst. Evol. Microbiol.">
        <title>Flammeovirga pacifica sp. nov., isolated from deep-sea sediment.</title>
        <authorList>
            <person name="Xu H."/>
            <person name="Fu Y."/>
            <person name="Yang N."/>
            <person name="Ding Z."/>
            <person name="Lai Q."/>
            <person name="Zeng R."/>
        </authorList>
    </citation>
    <scope>NUCLEOTIDE SEQUENCE [LARGE SCALE GENOMIC DNA]</scope>
    <source>
        <strain evidence="3">DSM 24597 / LMG 26175 / WPAGA1</strain>
    </source>
</reference>
<name>A0A1S1YUX6_FLAPC</name>
<dbReference type="Proteomes" id="UP000179797">
    <property type="component" value="Unassembled WGS sequence"/>
</dbReference>
<evidence type="ECO:0000256" key="1">
    <source>
        <dbReference type="SAM" id="Coils"/>
    </source>
</evidence>
<evidence type="ECO:0000313" key="2">
    <source>
        <dbReference type="EMBL" id="OHX64834.1"/>
    </source>
</evidence>
<keyword evidence="3" id="KW-1185">Reference proteome</keyword>
<dbReference type="Gene3D" id="2.40.50.120">
    <property type="match status" value="1"/>
</dbReference>
<dbReference type="InterPro" id="IPR008993">
    <property type="entry name" value="TIMP-like_OB-fold"/>
</dbReference>
<gene>
    <name evidence="2" type="ORF">NH26_00005</name>
</gene>